<feature type="compositionally biased region" description="Basic and acidic residues" evidence="10">
    <location>
        <begin position="177"/>
        <end position="190"/>
    </location>
</feature>
<dbReference type="GO" id="GO:0005886">
    <property type="term" value="C:plasma membrane"/>
    <property type="evidence" value="ECO:0007669"/>
    <property type="project" value="UniProtKB-SubCell"/>
</dbReference>
<evidence type="ECO:0000313" key="14">
    <source>
        <dbReference type="EMBL" id="RYU11076.1"/>
    </source>
</evidence>
<evidence type="ECO:0000259" key="11">
    <source>
        <dbReference type="Pfam" id="PF02355"/>
    </source>
</evidence>
<keyword evidence="7 9" id="KW-0811">Translocation</keyword>
<dbReference type="InterPro" id="IPR055344">
    <property type="entry name" value="SecD_SecF_C_bact"/>
</dbReference>
<keyword evidence="15" id="KW-1185">Reference proteome</keyword>
<evidence type="ECO:0000256" key="8">
    <source>
        <dbReference type="ARBA" id="ARBA00023136"/>
    </source>
</evidence>
<evidence type="ECO:0000256" key="7">
    <source>
        <dbReference type="ARBA" id="ARBA00023010"/>
    </source>
</evidence>
<feature type="transmembrane region" description="Helical" evidence="9">
    <location>
        <begin position="396"/>
        <end position="416"/>
    </location>
</feature>
<feature type="transmembrane region" description="Helical" evidence="9">
    <location>
        <begin position="455"/>
        <end position="474"/>
    </location>
</feature>
<evidence type="ECO:0000256" key="4">
    <source>
        <dbReference type="ARBA" id="ARBA00022692"/>
    </source>
</evidence>
<keyword evidence="8 9" id="KW-0472">Membrane</keyword>
<feature type="domain" description="Protein translocase subunit SecDF P1" evidence="12">
    <location>
        <begin position="63"/>
        <end position="119"/>
    </location>
</feature>
<dbReference type="InterPro" id="IPR048634">
    <property type="entry name" value="SecD_SecF_C"/>
</dbReference>
<proteinExistence type="inferred from homology"/>
<keyword evidence="4 9" id="KW-0812">Transmembrane</keyword>
<organism evidence="14 15">
    <name type="scientific">Nocardioides iriomotensis</name>
    <dbReference type="NCBI Taxonomy" id="715784"/>
    <lineage>
        <taxon>Bacteria</taxon>
        <taxon>Bacillati</taxon>
        <taxon>Actinomycetota</taxon>
        <taxon>Actinomycetes</taxon>
        <taxon>Propionibacteriales</taxon>
        <taxon>Nocardioidaceae</taxon>
        <taxon>Nocardioides</taxon>
    </lineage>
</organism>
<dbReference type="InterPro" id="IPR005791">
    <property type="entry name" value="SecD"/>
</dbReference>
<evidence type="ECO:0000313" key="15">
    <source>
        <dbReference type="Proteomes" id="UP000291189"/>
    </source>
</evidence>
<dbReference type="InterPro" id="IPR048631">
    <property type="entry name" value="SecD_1st"/>
</dbReference>
<keyword evidence="3 9" id="KW-1003">Cell membrane</keyword>
<dbReference type="AlphaFoldDB" id="A0A4V1Z1J0"/>
<feature type="transmembrane region" description="Helical" evidence="9">
    <location>
        <begin position="495"/>
        <end position="520"/>
    </location>
</feature>
<evidence type="ECO:0000256" key="9">
    <source>
        <dbReference type="HAMAP-Rule" id="MF_01463"/>
    </source>
</evidence>
<dbReference type="GO" id="GO:0043952">
    <property type="term" value="P:protein transport by the Sec complex"/>
    <property type="evidence" value="ECO:0007669"/>
    <property type="project" value="UniProtKB-UniRule"/>
</dbReference>
<feature type="transmembrane region" description="Helical" evidence="9">
    <location>
        <begin position="423"/>
        <end position="443"/>
    </location>
</feature>
<feature type="region of interest" description="Disordered" evidence="10">
    <location>
        <begin position="124"/>
        <end position="233"/>
    </location>
</feature>
<dbReference type="Pfam" id="PF02355">
    <property type="entry name" value="SecD_SecF_C"/>
    <property type="match status" value="1"/>
</dbReference>
<sequence>MAKNASRPGRRLIVFAILIAAMYGGIALQGVWAPKLGLDLQGGTRITLEASTATGDEITPEKMEEARGIIDQRVNGQGVAEAEVAVQGNRNIVVEIPGERRTDLVDDVSQTAQLRFRLVALAAPGQAQPKPSEQPSGSPSEQPSGSPSPKPTKKPSDGASPRNRALSSGLVAADQKAGSKKDGKKNDGKGGKGGNASDQPSPSAEPAPQEGLPGTTPEGAPVDQPLKWQDNPGDEWIQKFSTFSCDDKPMPDQRDQPLIACDEDGNKYLLSASMIQGTQLTGAEAGIPQQQVQWVVNLTFDKTARETFANVTRQIVNASSPLTGQQKQFAIVLDGKVLSAPVVNGVIPNGRAEISGDFNQESAQSLANSLKYGALPLTFTAPAVTEEGPTLAADQLSAGLLAGAIGLGLVLIYCMLYYRGLGIVVVASLGVAAIVTFGVILAMSQAVNFTLTLPGIAGLIVGVGITADSFIVYFERIRDEMREGKSMRVAVEVGWVRARATCLAADAVSLLAAVVLYIFAIGVVKGFAFALGITTLIDLAVFFLFTKPMVTWLAKFTFFNSGHKWSGLSPETIGIDYIAGAKPRTSAAGGNA</sequence>
<dbReference type="Pfam" id="PF21760">
    <property type="entry name" value="SecD_1st"/>
    <property type="match status" value="1"/>
</dbReference>
<evidence type="ECO:0000256" key="1">
    <source>
        <dbReference type="ARBA" id="ARBA00004651"/>
    </source>
</evidence>
<comment type="similarity">
    <text evidence="9">Belongs to the SecD/SecF family. SecD subfamily.</text>
</comment>
<dbReference type="PANTHER" id="PTHR30081">
    <property type="entry name" value="PROTEIN-EXPORT MEMBRANE PROTEIN SEC"/>
    <property type="match status" value="1"/>
</dbReference>
<name>A0A4V1Z1J0_9ACTN</name>
<evidence type="ECO:0000256" key="6">
    <source>
        <dbReference type="ARBA" id="ARBA00022989"/>
    </source>
</evidence>
<dbReference type="HAMAP" id="MF_01463_B">
    <property type="entry name" value="SecD_B"/>
    <property type="match status" value="1"/>
</dbReference>
<dbReference type="Gene3D" id="1.20.1640.10">
    <property type="entry name" value="Multidrug efflux transporter AcrB transmembrane domain"/>
    <property type="match status" value="1"/>
</dbReference>
<dbReference type="InterPro" id="IPR054384">
    <property type="entry name" value="SecDF_P1_head"/>
</dbReference>
<dbReference type="NCBIfam" id="TIGR01129">
    <property type="entry name" value="secD"/>
    <property type="match status" value="1"/>
</dbReference>
<reference evidence="14 15" key="1">
    <citation type="submission" date="2019-01" db="EMBL/GenBank/DDBJ databases">
        <title>Nocardioides guangzhouensis sp. nov., an actinobacterium isolated from soil.</title>
        <authorList>
            <person name="Fu Y."/>
            <person name="Cai Y."/>
            <person name="Lin Z."/>
            <person name="Chen P."/>
        </authorList>
    </citation>
    <scope>NUCLEOTIDE SEQUENCE [LARGE SCALE GENOMIC DNA]</scope>
    <source>
        <strain evidence="14 15">NBRC 105384</strain>
    </source>
</reference>
<dbReference type="Gene3D" id="3.30.70.3220">
    <property type="match status" value="1"/>
</dbReference>
<dbReference type="GO" id="GO:0015450">
    <property type="term" value="F:protein-transporting ATPase activity"/>
    <property type="evidence" value="ECO:0007669"/>
    <property type="project" value="InterPro"/>
</dbReference>
<evidence type="ECO:0000256" key="5">
    <source>
        <dbReference type="ARBA" id="ARBA00022927"/>
    </source>
</evidence>
<dbReference type="Pfam" id="PF22599">
    <property type="entry name" value="SecDF_P1_head"/>
    <property type="match status" value="1"/>
</dbReference>
<comment type="subcellular location">
    <subcellularLocation>
        <location evidence="1 9">Cell membrane</location>
        <topology evidence="1 9">Multi-pass membrane protein</topology>
    </subcellularLocation>
</comment>
<dbReference type="Gene3D" id="3.30.1360.200">
    <property type="match status" value="1"/>
</dbReference>
<feature type="compositionally biased region" description="Low complexity" evidence="10">
    <location>
        <begin position="129"/>
        <end position="147"/>
    </location>
</feature>
<comment type="subunit">
    <text evidence="9">Forms a complex with SecF. Part of the essential Sec protein translocation apparatus which comprises SecA, SecYEG and auxiliary proteins SecDF. Other proteins may also be involved.</text>
</comment>
<dbReference type="PANTHER" id="PTHR30081:SF1">
    <property type="entry name" value="PROTEIN TRANSLOCASE SUBUNIT SECD"/>
    <property type="match status" value="1"/>
</dbReference>
<accession>A0A4V1Z1J0</accession>
<dbReference type="GO" id="GO:0065002">
    <property type="term" value="P:intracellular protein transmembrane transport"/>
    <property type="evidence" value="ECO:0007669"/>
    <property type="project" value="UniProtKB-UniRule"/>
</dbReference>
<dbReference type="GO" id="GO:0006605">
    <property type="term" value="P:protein targeting"/>
    <property type="evidence" value="ECO:0007669"/>
    <property type="project" value="UniProtKB-UniRule"/>
</dbReference>
<evidence type="ECO:0000256" key="10">
    <source>
        <dbReference type="SAM" id="MobiDB-lite"/>
    </source>
</evidence>
<protein>
    <recommendedName>
        <fullName evidence="9">Protein translocase subunit SecD</fullName>
    </recommendedName>
</protein>
<evidence type="ECO:0000259" key="13">
    <source>
        <dbReference type="Pfam" id="PF22599"/>
    </source>
</evidence>
<evidence type="ECO:0000256" key="2">
    <source>
        <dbReference type="ARBA" id="ARBA00022448"/>
    </source>
</evidence>
<dbReference type="Pfam" id="PF07549">
    <property type="entry name" value="Sec_GG"/>
    <property type="match status" value="1"/>
</dbReference>
<comment type="caution">
    <text evidence="14">The sequence shown here is derived from an EMBL/GenBank/DDBJ whole genome shotgun (WGS) entry which is preliminary data.</text>
</comment>
<dbReference type="EMBL" id="SDPU01000026">
    <property type="protein sequence ID" value="RYU11076.1"/>
    <property type="molecule type" value="Genomic_DNA"/>
</dbReference>
<keyword evidence="2 9" id="KW-0813">Transport</keyword>
<feature type="domain" description="SecDF P1 head subdomain" evidence="13">
    <location>
        <begin position="262"/>
        <end position="376"/>
    </location>
</feature>
<dbReference type="SUPFAM" id="SSF82866">
    <property type="entry name" value="Multidrug efflux transporter AcrB transmembrane domain"/>
    <property type="match status" value="1"/>
</dbReference>
<evidence type="ECO:0000256" key="3">
    <source>
        <dbReference type="ARBA" id="ARBA00022475"/>
    </source>
</evidence>
<feature type="domain" description="Protein export membrane protein SecD/SecF C-terminal" evidence="11">
    <location>
        <begin position="388"/>
        <end position="554"/>
    </location>
</feature>
<dbReference type="InterPro" id="IPR022646">
    <property type="entry name" value="SecD/SecF_CS"/>
</dbReference>
<keyword evidence="6 9" id="KW-1133">Transmembrane helix</keyword>
<dbReference type="InterPro" id="IPR022813">
    <property type="entry name" value="SecD/SecF_arch_bac"/>
</dbReference>
<gene>
    <name evidence="9 14" type="primary">secD</name>
    <name evidence="14" type="ORF">ETU37_14500</name>
</gene>
<dbReference type="NCBIfam" id="TIGR00916">
    <property type="entry name" value="2A0604s01"/>
    <property type="match status" value="1"/>
</dbReference>
<feature type="transmembrane region" description="Helical" evidence="9">
    <location>
        <begin position="12"/>
        <end position="32"/>
    </location>
</feature>
<dbReference type="RefSeq" id="WP_129988068.1">
    <property type="nucleotide sequence ID" value="NZ_SDPU01000026.1"/>
</dbReference>
<evidence type="ECO:0000259" key="12">
    <source>
        <dbReference type="Pfam" id="PF21760"/>
    </source>
</evidence>
<dbReference type="OrthoDB" id="5240379at2"/>
<dbReference type="Proteomes" id="UP000291189">
    <property type="component" value="Unassembled WGS sequence"/>
</dbReference>
<comment type="function">
    <text evidence="9">Part of the Sec protein translocase complex. Interacts with the SecYEG preprotein conducting channel. SecDF uses the proton motive force (PMF) to complete protein translocation after the ATP-dependent function of SecA.</text>
</comment>
<feature type="transmembrane region" description="Helical" evidence="9">
    <location>
        <begin position="526"/>
        <end position="545"/>
    </location>
</feature>
<keyword evidence="5 9" id="KW-0653">Protein transport</keyword>